<dbReference type="InterPro" id="IPR029026">
    <property type="entry name" value="tRNA_m1G_MTases_N"/>
</dbReference>
<accession>A0A381TBH0</accession>
<gene>
    <name evidence="6" type="ORF">METZ01_LOCUS65933</name>
</gene>
<dbReference type="InterPro" id="IPR001537">
    <property type="entry name" value="SpoU_MeTrfase"/>
</dbReference>
<dbReference type="CDD" id="cd18093">
    <property type="entry name" value="SpoU-like_TrmJ"/>
    <property type="match status" value="1"/>
</dbReference>
<keyword evidence="2" id="KW-0489">Methyltransferase</keyword>
<organism evidence="6">
    <name type="scientific">marine metagenome</name>
    <dbReference type="NCBI Taxonomy" id="408172"/>
    <lineage>
        <taxon>unclassified sequences</taxon>
        <taxon>metagenomes</taxon>
        <taxon>ecological metagenomes</taxon>
    </lineage>
</organism>
<dbReference type="Pfam" id="PF00588">
    <property type="entry name" value="SpoU_methylase"/>
    <property type="match status" value="1"/>
</dbReference>
<dbReference type="GO" id="GO:0005829">
    <property type="term" value="C:cytosol"/>
    <property type="evidence" value="ECO:0007669"/>
    <property type="project" value="TreeGrafter"/>
</dbReference>
<protein>
    <recommendedName>
        <fullName evidence="5">tRNA/rRNA methyltransferase SpoU type domain-containing protein</fullName>
    </recommendedName>
</protein>
<evidence type="ECO:0000256" key="1">
    <source>
        <dbReference type="ARBA" id="ARBA00007228"/>
    </source>
</evidence>
<evidence type="ECO:0000256" key="3">
    <source>
        <dbReference type="ARBA" id="ARBA00022679"/>
    </source>
</evidence>
<dbReference type="InterPro" id="IPR004384">
    <property type="entry name" value="RNA_MeTrfase_TrmJ/LasT"/>
</dbReference>
<name>A0A381TBH0_9ZZZZ</name>
<dbReference type="NCBIfam" id="TIGR00050">
    <property type="entry name" value="rRNA_methyl_1"/>
    <property type="match status" value="1"/>
</dbReference>
<dbReference type="PANTHER" id="PTHR42786:SF2">
    <property type="entry name" value="TRNA (CYTIDINE_URIDINE-2'-O-)-METHYLTRANSFERASE TRMJ"/>
    <property type="match status" value="1"/>
</dbReference>
<dbReference type="GO" id="GO:0002128">
    <property type="term" value="P:tRNA nucleoside ribose methylation"/>
    <property type="evidence" value="ECO:0007669"/>
    <property type="project" value="TreeGrafter"/>
</dbReference>
<evidence type="ECO:0000313" key="6">
    <source>
        <dbReference type="EMBL" id="SVA13079.1"/>
    </source>
</evidence>
<dbReference type="SUPFAM" id="SSF75217">
    <property type="entry name" value="alpha/beta knot"/>
    <property type="match status" value="1"/>
</dbReference>
<feature type="domain" description="tRNA/rRNA methyltransferase SpoU type" evidence="5">
    <location>
        <begin position="6"/>
        <end position="154"/>
    </location>
</feature>
<dbReference type="EMBL" id="UINC01004268">
    <property type="protein sequence ID" value="SVA13079.1"/>
    <property type="molecule type" value="Genomic_DNA"/>
</dbReference>
<evidence type="ECO:0000259" key="5">
    <source>
        <dbReference type="Pfam" id="PF00588"/>
    </source>
</evidence>
<dbReference type="PANTHER" id="PTHR42786">
    <property type="entry name" value="TRNA/RRNA METHYLTRANSFERASE"/>
    <property type="match status" value="1"/>
</dbReference>
<dbReference type="PIRSF" id="PIRSF004808">
    <property type="entry name" value="LasT"/>
    <property type="match status" value="1"/>
</dbReference>
<sequence length="236" mass="26397">MDPQVKFVLFEPSHPGNIGAAARAIKTMGFDLLCLINPKEHPHPEARARSSGALDVLLDAEVCDNLNDAIENCGLVVGTTSRTRRISVPTSTIRDIAPSIINKAKHKPVAILFGPEKTGLMNEQIDCCNQLINIPSSKSYRSLNLAMAIQIIAYELNFAWQALPSETEARNLASNSEMELFYEHLNQVLLETGFLNPRNPRQLMRRLRTLFNRAQLDENEINIMRGILASYKEKSN</sequence>
<dbReference type="Gene3D" id="3.40.1280.10">
    <property type="match status" value="1"/>
</dbReference>
<dbReference type="GO" id="GO:0008173">
    <property type="term" value="F:RNA methyltransferase activity"/>
    <property type="evidence" value="ECO:0007669"/>
    <property type="project" value="InterPro"/>
</dbReference>
<keyword evidence="4" id="KW-0949">S-adenosyl-L-methionine</keyword>
<reference evidence="6" key="1">
    <citation type="submission" date="2018-05" db="EMBL/GenBank/DDBJ databases">
        <authorList>
            <person name="Lanie J.A."/>
            <person name="Ng W.-L."/>
            <person name="Kazmierczak K.M."/>
            <person name="Andrzejewski T.M."/>
            <person name="Davidsen T.M."/>
            <person name="Wayne K.J."/>
            <person name="Tettelin H."/>
            <person name="Glass J.I."/>
            <person name="Rusch D."/>
            <person name="Podicherti R."/>
            <person name="Tsui H.-C.T."/>
            <person name="Winkler M.E."/>
        </authorList>
    </citation>
    <scope>NUCLEOTIDE SEQUENCE</scope>
</reference>
<dbReference type="InterPro" id="IPR029028">
    <property type="entry name" value="Alpha/beta_knot_MTases"/>
</dbReference>
<dbReference type="Gene3D" id="1.10.8.590">
    <property type="match status" value="1"/>
</dbReference>
<dbReference type="AlphaFoldDB" id="A0A381TBH0"/>
<proteinExistence type="inferred from homology"/>
<dbReference type="GO" id="GO:0003723">
    <property type="term" value="F:RNA binding"/>
    <property type="evidence" value="ECO:0007669"/>
    <property type="project" value="InterPro"/>
</dbReference>
<evidence type="ECO:0000256" key="2">
    <source>
        <dbReference type="ARBA" id="ARBA00022603"/>
    </source>
</evidence>
<comment type="similarity">
    <text evidence="1">Belongs to the class IV-like SAM-binding methyltransferase superfamily. RNA methyltransferase TrmH family.</text>
</comment>
<evidence type="ECO:0000256" key="4">
    <source>
        <dbReference type="ARBA" id="ARBA00022691"/>
    </source>
</evidence>
<keyword evidence="3" id="KW-0808">Transferase</keyword>